<reference evidence="1" key="1">
    <citation type="submission" date="2014-11" db="EMBL/GenBank/DDBJ databases">
        <authorList>
            <person name="Amaro Gonzalez C."/>
        </authorList>
    </citation>
    <scope>NUCLEOTIDE SEQUENCE</scope>
</reference>
<name>A0A0E9W4E3_ANGAN</name>
<evidence type="ECO:0000313" key="1">
    <source>
        <dbReference type="EMBL" id="JAH85196.1"/>
    </source>
</evidence>
<dbReference type="AlphaFoldDB" id="A0A0E9W4E3"/>
<protein>
    <submittedName>
        <fullName evidence="1">Uncharacterized protein</fullName>
    </submittedName>
</protein>
<proteinExistence type="predicted"/>
<organism evidence="1">
    <name type="scientific">Anguilla anguilla</name>
    <name type="common">European freshwater eel</name>
    <name type="synonym">Muraena anguilla</name>
    <dbReference type="NCBI Taxonomy" id="7936"/>
    <lineage>
        <taxon>Eukaryota</taxon>
        <taxon>Metazoa</taxon>
        <taxon>Chordata</taxon>
        <taxon>Craniata</taxon>
        <taxon>Vertebrata</taxon>
        <taxon>Euteleostomi</taxon>
        <taxon>Actinopterygii</taxon>
        <taxon>Neopterygii</taxon>
        <taxon>Teleostei</taxon>
        <taxon>Anguilliformes</taxon>
        <taxon>Anguillidae</taxon>
        <taxon>Anguilla</taxon>
    </lineage>
</organism>
<accession>A0A0E9W4E3</accession>
<sequence>MVARAAPAQFVNRSLLM</sequence>
<reference evidence="1" key="2">
    <citation type="journal article" date="2015" name="Fish Shellfish Immunol.">
        <title>Early steps in the European eel (Anguilla anguilla)-Vibrio vulnificus interaction in the gills: Role of the RtxA13 toxin.</title>
        <authorList>
            <person name="Callol A."/>
            <person name="Pajuelo D."/>
            <person name="Ebbesson L."/>
            <person name="Teles M."/>
            <person name="MacKenzie S."/>
            <person name="Amaro C."/>
        </authorList>
    </citation>
    <scope>NUCLEOTIDE SEQUENCE</scope>
</reference>
<dbReference type="EMBL" id="GBXM01023381">
    <property type="protein sequence ID" value="JAH85196.1"/>
    <property type="molecule type" value="Transcribed_RNA"/>
</dbReference>